<dbReference type="Gene3D" id="3.30.450.180">
    <property type="match status" value="1"/>
</dbReference>
<sequence>MDAMPVRDRHGELRDFLRSRRARLTPADVGLPAIAGALRLAEPERAHLYRLAGLNPPESAAGTVAVDPAHQRLLAGWLPNPAYLLDRHWNFLALNTAAREVFGYRPGLAHNCLITFFTSADCRVRWPGWVPAAADMVADFRAQSARFPDDARFAELAADLAGVSPEFAELWARHEVWERSQGSKTVLTLPELPGTRLILHLPAAGTATADRLSQVLAAPVSADSG</sequence>
<dbReference type="InterPro" id="IPR041413">
    <property type="entry name" value="MLTR_LBD"/>
</dbReference>
<dbReference type="PANTHER" id="PTHR35010:SF3">
    <property type="entry name" value="BLL4873 PROTEIN"/>
    <property type="match status" value="1"/>
</dbReference>
<evidence type="ECO:0000313" key="3">
    <source>
        <dbReference type="Proteomes" id="UP000533598"/>
    </source>
</evidence>
<dbReference type="PANTHER" id="PTHR35010">
    <property type="entry name" value="BLL4672 PROTEIN-RELATED"/>
    <property type="match status" value="1"/>
</dbReference>
<keyword evidence="3" id="KW-1185">Reference proteome</keyword>
<proteinExistence type="predicted"/>
<dbReference type="Pfam" id="PF17765">
    <property type="entry name" value="MLTR_LBD"/>
    <property type="match status" value="1"/>
</dbReference>
<organism evidence="2 3">
    <name type="scientific">Crossiella cryophila</name>
    <dbReference type="NCBI Taxonomy" id="43355"/>
    <lineage>
        <taxon>Bacteria</taxon>
        <taxon>Bacillati</taxon>
        <taxon>Actinomycetota</taxon>
        <taxon>Actinomycetes</taxon>
        <taxon>Pseudonocardiales</taxon>
        <taxon>Pseudonocardiaceae</taxon>
        <taxon>Crossiella</taxon>
    </lineage>
</organism>
<name>A0A7W7CBE1_9PSEU</name>
<reference evidence="2 3" key="1">
    <citation type="submission" date="2020-08" db="EMBL/GenBank/DDBJ databases">
        <title>Sequencing the genomes of 1000 actinobacteria strains.</title>
        <authorList>
            <person name="Klenk H.-P."/>
        </authorList>
    </citation>
    <scope>NUCLEOTIDE SEQUENCE [LARGE SCALE GENOMIC DNA]</scope>
    <source>
        <strain evidence="2 3">DSM 44230</strain>
    </source>
</reference>
<evidence type="ECO:0000313" key="2">
    <source>
        <dbReference type="EMBL" id="MBB4678040.1"/>
    </source>
</evidence>
<evidence type="ECO:0000259" key="1">
    <source>
        <dbReference type="Pfam" id="PF17765"/>
    </source>
</evidence>
<dbReference type="Proteomes" id="UP000533598">
    <property type="component" value="Unassembled WGS sequence"/>
</dbReference>
<dbReference type="EMBL" id="JACHMH010000001">
    <property type="protein sequence ID" value="MBB4678040.1"/>
    <property type="molecule type" value="Genomic_DNA"/>
</dbReference>
<comment type="caution">
    <text evidence="2">The sequence shown here is derived from an EMBL/GenBank/DDBJ whole genome shotgun (WGS) entry which is preliminary data.</text>
</comment>
<protein>
    <recommendedName>
        <fullName evidence="1">MmyB-like transcription regulator ligand binding domain-containing protein</fullName>
    </recommendedName>
</protein>
<dbReference type="AlphaFoldDB" id="A0A7W7CBE1"/>
<accession>A0A7W7CBE1</accession>
<feature type="domain" description="MmyB-like transcription regulator ligand binding" evidence="1">
    <location>
        <begin position="66"/>
        <end position="197"/>
    </location>
</feature>
<gene>
    <name evidence="2" type="ORF">HNR67_004158</name>
</gene>